<dbReference type="Pfam" id="PF00106">
    <property type="entry name" value="adh_short"/>
    <property type="match status" value="1"/>
</dbReference>
<dbReference type="PIRSF" id="PIRSF000126">
    <property type="entry name" value="11-beta-HSD1"/>
    <property type="match status" value="1"/>
</dbReference>
<sequence>MTTALITGASAGLGREFARQLAASGLDLILVARNASRLEEVAGQLRAEFGVGVEVLPADLADHDAVDRVAAKITSSPVSVLVNNAGFGLGQDFVGGSLERELAGLDVMVRAVLVLSHAAAASMKARGRGAIINVSSLTALTAQGTYSAHKAWVRTFTEGLAAELAGSGVTATAVTPGLIRTEFHERSHVDSSQWPDAVFAEPSQVVAAALAAARRGRVLLTPTPLYKAAAGVVKLMPRALVRRIAGPSLSGR</sequence>
<comment type="similarity">
    <text evidence="1 3">Belongs to the short-chain dehydrogenases/reductases (SDR) family.</text>
</comment>
<keyword evidence="2" id="KW-0560">Oxidoreductase</keyword>
<protein>
    <submittedName>
        <fullName evidence="4">Short-subunit dehydrogenase</fullName>
    </submittedName>
</protein>
<dbReference type="EMBL" id="JAUSQL010000001">
    <property type="protein sequence ID" value="MDP9833292.1"/>
    <property type="molecule type" value="Genomic_DNA"/>
</dbReference>
<name>A0ABT9PKP8_9ACTO</name>
<dbReference type="Proteomes" id="UP001230145">
    <property type="component" value="Unassembled WGS sequence"/>
</dbReference>
<evidence type="ECO:0000313" key="4">
    <source>
        <dbReference type="EMBL" id="MDP9833292.1"/>
    </source>
</evidence>
<evidence type="ECO:0000256" key="1">
    <source>
        <dbReference type="ARBA" id="ARBA00006484"/>
    </source>
</evidence>
<gene>
    <name evidence="4" type="ORF">J2S45_001971</name>
</gene>
<reference evidence="4 5" key="1">
    <citation type="submission" date="2023-07" db="EMBL/GenBank/DDBJ databases">
        <title>Sequencing the genomes of 1000 actinobacteria strains.</title>
        <authorList>
            <person name="Klenk H.-P."/>
        </authorList>
    </citation>
    <scope>NUCLEOTIDE SEQUENCE [LARGE SCALE GENOMIC DNA]</scope>
    <source>
        <strain evidence="4 5">DSM 19515</strain>
    </source>
</reference>
<dbReference type="InterPro" id="IPR036291">
    <property type="entry name" value="NAD(P)-bd_dom_sf"/>
</dbReference>
<organism evidence="4 5">
    <name type="scientific">Trueperella abortisuis</name>
    <dbReference type="NCBI Taxonomy" id="445930"/>
    <lineage>
        <taxon>Bacteria</taxon>
        <taxon>Bacillati</taxon>
        <taxon>Actinomycetota</taxon>
        <taxon>Actinomycetes</taxon>
        <taxon>Actinomycetales</taxon>
        <taxon>Actinomycetaceae</taxon>
        <taxon>Trueperella</taxon>
    </lineage>
</organism>
<dbReference type="CDD" id="cd05233">
    <property type="entry name" value="SDR_c"/>
    <property type="match status" value="1"/>
</dbReference>
<proteinExistence type="inferred from homology"/>
<evidence type="ECO:0000256" key="2">
    <source>
        <dbReference type="ARBA" id="ARBA00023002"/>
    </source>
</evidence>
<dbReference type="PRINTS" id="PR00080">
    <property type="entry name" value="SDRFAMILY"/>
</dbReference>
<dbReference type="Gene3D" id="3.40.50.720">
    <property type="entry name" value="NAD(P)-binding Rossmann-like Domain"/>
    <property type="match status" value="1"/>
</dbReference>
<dbReference type="RefSeq" id="WP_307635291.1">
    <property type="nucleotide sequence ID" value="NZ_JAUSQL010000001.1"/>
</dbReference>
<evidence type="ECO:0000256" key="3">
    <source>
        <dbReference type="RuleBase" id="RU000363"/>
    </source>
</evidence>
<evidence type="ECO:0000313" key="5">
    <source>
        <dbReference type="Proteomes" id="UP001230145"/>
    </source>
</evidence>
<keyword evidence="5" id="KW-1185">Reference proteome</keyword>
<dbReference type="PANTHER" id="PTHR44196:SF2">
    <property type="entry name" value="SHORT-CHAIN DEHYDROGENASE-RELATED"/>
    <property type="match status" value="1"/>
</dbReference>
<dbReference type="InterPro" id="IPR002347">
    <property type="entry name" value="SDR_fam"/>
</dbReference>
<accession>A0ABT9PKP8</accession>
<dbReference type="PANTHER" id="PTHR44196">
    <property type="entry name" value="DEHYDROGENASE/REDUCTASE SDR FAMILY MEMBER 7B"/>
    <property type="match status" value="1"/>
</dbReference>
<dbReference type="PRINTS" id="PR00081">
    <property type="entry name" value="GDHRDH"/>
</dbReference>
<dbReference type="SUPFAM" id="SSF51735">
    <property type="entry name" value="NAD(P)-binding Rossmann-fold domains"/>
    <property type="match status" value="1"/>
</dbReference>
<comment type="caution">
    <text evidence="4">The sequence shown here is derived from an EMBL/GenBank/DDBJ whole genome shotgun (WGS) entry which is preliminary data.</text>
</comment>